<name>A0A7I7X730_9MYCO</name>
<evidence type="ECO:0000313" key="1">
    <source>
        <dbReference type="EMBL" id="BBZ25282.1"/>
    </source>
</evidence>
<organism evidence="1 2">
    <name type="scientific">Mycolicibacter hiberniae</name>
    <dbReference type="NCBI Taxonomy" id="29314"/>
    <lineage>
        <taxon>Bacteria</taxon>
        <taxon>Bacillati</taxon>
        <taxon>Actinomycetota</taxon>
        <taxon>Actinomycetes</taxon>
        <taxon>Mycobacteriales</taxon>
        <taxon>Mycobacteriaceae</taxon>
        <taxon>Mycolicibacter</taxon>
    </lineage>
</organism>
<dbReference type="Proteomes" id="UP000467260">
    <property type="component" value="Chromosome"/>
</dbReference>
<dbReference type="EMBL" id="AP022609">
    <property type="protein sequence ID" value="BBZ25282.1"/>
    <property type="molecule type" value="Genomic_DNA"/>
</dbReference>
<keyword evidence="2" id="KW-1185">Reference proteome</keyword>
<proteinExistence type="predicted"/>
<gene>
    <name evidence="1" type="ORF">MHIB_37000</name>
</gene>
<sequence>MKFNPVREPIMSIKLESADNAVRSTGAKTVAGGAGTAGIVSGMAATPLAASATMPAVATLRKTRGCPLDTVHIATNCIAVQADIRARKPT</sequence>
<dbReference type="AlphaFoldDB" id="A0A7I7X730"/>
<accession>A0A7I7X730</accession>
<dbReference type="KEGG" id="mhib:MHIB_37000"/>
<protein>
    <submittedName>
        <fullName evidence="1">Uncharacterized protein</fullName>
    </submittedName>
</protein>
<evidence type="ECO:0000313" key="2">
    <source>
        <dbReference type="Proteomes" id="UP000467260"/>
    </source>
</evidence>
<reference evidence="1 2" key="1">
    <citation type="journal article" date="2019" name="Emerg. Microbes Infect.">
        <title>Comprehensive subspecies identification of 175 nontuberculous mycobacteria species based on 7547 genomic profiles.</title>
        <authorList>
            <person name="Matsumoto Y."/>
            <person name="Kinjo T."/>
            <person name="Motooka D."/>
            <person name="Nabeya D."/>
            <person name="Jung N."/>
            <person name="Uechi K."/>
            <person name="Horii T."/>
            <person name="Iida T."/>
            <person name="Fujita J."/>
            <person name="Nakamura S."/>
        </authorList>
    </citation>
    <scope>NUCLEOTIDE SEQUENCE [LARGE SCALE GENOMIC DNA]</scope>
    <source>
        <strain evidence="1 2">JCM 13571</strain>
    </source>
</reference>